<dbReference type="InterPro" id="IPR026881">
    <property type="entry name" value="WYL_dom"/>
</dbReference>
<dbReference type="InterPro" id="IPR036388">
    <property type="entry name" value="WH-like_DNA-bd_sf"/>
</dbReference>
<dbReference type="Pfam" id="PF13280">
    <property type="entry name" value="WYL"/>
    <property type="match status" value="1"/>
</dbReference>
<dbReference type="Pfam" id="PF08279">
    <property type="entry name" value="HTH_11"/>
    <property type="match status" value="1"/>
</dbReference>
<evidence type="ECO:0000259" key="2">
    <source>
        <dbReference type="Pfam" id="PF13280"/>
    </source>
</evidence>
<dbReference type="Gene3D" id="1.10.10.10">
    <property type="entry name" value="Winged helix-like DNA-binding domain superfamily/Winged helix DNA-binding domain"/>
    <property type="match status" value="1"/>
</dbReference>
<dbReference type="InterPro" id="IPR028349">
    <property type="entry name" value="PafC-like"/>
</dbReference>
<feature type="domain" description="WCX" evidence="3">
    <location>
        <begin position="264"/>
        <end position="312"/>
    </location>
</feature>
<dbReference type="EMBL" id="PDOC01000005">
    <property type="protein sequence ID" value="PIL45118.1"/>
    <property type="molecule type" value="Genomic_DNA"/>
</dbReference>
<name>A0A2G8THK5_9BURK</name>
<accession>A0A2G8THK5</accession>
<comment type="caution">
    <text evidence="4">The sequence shown here is derived from an EMBL/GenBank/DDBJ whole genome shotgun (WGS) entry which is preliminary data.</text>
</comment>
<dbReference type="AlphaFoldDB" id="A0A2G8THK5"/>
<dbReference type="PANTHER" id="PTHR34580">
    <property type="match status" value="1"/>
</dbReference>
<organism evidence="4 5">
    <name type="scientific">Massilia eurypsychrophila</name>
    <dbReference type="NCBI Taxonomy" id="1485217"/>
    <lineage>
        <taxon>Bacteria</taxon>
        <taxon>Pseudomonadati</taxon>
        <taxon>Pseudomonadota</taxon>
        <taxon>Betaproteobacteria</taxon>
        <taxon>Burkholderiales</taxon>
        <taxon>Oxalobacteraceae</taxon>
        <taxon>Telluria group</taxon>
        <taxon>Massilia</taxon>
    </lineage>
</organism>
<dbReference type="InterPro" id="IPR036390">
    <property type="entry name" value="WH_DNA-bd_sf"/>
</dbReference>
<dbReference type="SUPFAM" id="SSF46785">
    <property type="entry name" value="Winged helix' DNA-binding domain"/>
    <property type="match status" value="1"/>
</dbReference>
<evidence type="ECO:0000313" key="5">
    <source>
        <dbReference type="Proteomes" id="UP000230390"/>
    </source>
</evidence>
<dbReference type="PANTHER" id="PTHR34580:SF3">
    <property type="entry name" value="PROTEIN PAFB"/>
    <property type="match status" value="1"/>
</dbReference>
<proteinExistence type="predicted"/>
<dbReference type="Pfam" id="PF25583">
    <property type="entry name" value="WCX"/>
    <property type="match status" value="1"/>
</dbReference>
<dbReference type="InterPro" id="IPR057727">
    <property type="entry name" value="WCX_dom"/>
</dbReference>
<dbReference type="PROSITE" id="PS52050">
    <property type="entry name" value="WYL"/>
    <property type="match status" value="1"/>
</dbReference>
<dbReference type="PIRSF" id="PIRSF016838">
    <property type="entry name" value="PafC"/>
    <property type="match status" value="1"/>
</dbReference>
<feature type="domain" description="Helix-turn-helix type 11" evidence="1">
    <location>
        <begin position="7"/>
        <end position="61"/>
    </location>
</feature>
<keyword evidence="5" id="KW-1185">Reference proteome</keyword>
<protein>
    <submittedName>
        <fullName evidence="4">Transcriptional regulator</fullName>
    </submittedName>
</protein>
<feature type="domain" description="WYL" evidence="2">
    <location>
        <begin position="142"/>
        <end position="208"/>
    </location>
</feature>
<dbReference type="InterPro" id="IPR013196">
    <property type="entry name" value="HTH_11"/>
</dbReference>
<evidence type="ECO:0000313" key="4">
    <source>
        <dbReference type="EMBL" id="PIL45118.1"/>
    </source>
</evidence>
<evidence type="ECO:0000259" key="3">
    <source>
        <dbReference type="Pfam" id="PF25583"/>
    </source>
</evidence>
<sequence length="318" mass="34296">MYHPTTRVLAVLELLQTHAQLSGADIAARLGIDTRTVRRYIVTLEEIGIPITSRRGRDGGYALMAGFKLPPMMFTDDEALALSVGLLAARGLALAEAAPAAASAQAKLERIMPAELKRRVRAVSQTVRLDFAAPSRAPSANETLVALSSAALAQQRVLLHYRGQDGVRSEREVDPYGLALRGGCWYLVGMCRLRGGMRSFRLDRIAGIAPRPLTFARPDGFDALAYLRESIAGITRAHAIEVILKTDLQSASAHFFDEIGFFEPTADGVRLRGQADDLDWFARQLCAAPFDACIVAPEALRASVAALAGRLAAMAQLG</sequence>
<dbReference type="OrthoDB" id="8555652at2"/>
<evidence type="ECO:0000259" key="1">
    <source>
        <dbReference type="Pfam" id="PF08279"/>
    </source>
</evidence>
<gene>
    <name evidence="4" type="ORF">CR105_11695</name>
</gene>
<dbReference type="InterPro" id="IPR051534">
    <property type="entry name" value="CBASS_pafABC_assoc_protein"/>
</dbReference>
<dbReference type="Proteomes" id="UP000230390">
    <property type="component" value="Unassembled WGS sequence"/>
</dbReference>
<reference evidence="4 5" key="1">
    <citation type="submission" date="2017-10" db="EMBL/GenBank/DDBJ databases">
        <title>Massilia psychrophilum sp. nov., a novel purple-pigmented bacterium isolated from Tianshan glacier, Xinjiang Municipality, China.</title>
        <authorList>
            <person name="Wang H."/>
        </authorList>
    </citation>
    <scope>NUCLEOTIDE SEQUENCE [LARGE SCALE GENOMIC DNA]</scope>
    <source>
        <strain evidence="4 5">JCM 30074</strain>
    </source>
</reference>